<dbReference type="AlphaFoldDB" id="A0A5B6VYN5"/>
<evidence type="ECO:0000256" key="1">
    <source>
        <dbReference type="SAM" id="MobiDB-lite"/>
    </source>
</evidence>
<feature type="compositionally biased region" description="Low complexity" evidence="1">
    <location>
        <begin position="60"/>
        <end position="72"/>
    </location>
</feature>
<dbReference type="Gene3D" id="2.40.70.10">
    <property type="entry name" value="Acid Proteases"/>
    <property type="match status" value="1"/>
</dbReference>
<accession>A0A5B6VYN5</accession>
<feature type="region of interest" description="Disordered" evidence="1">
    <location>
        <begin position="59"/>
        <end position="98"/>
    </location>
</feature>
<gene>
    <name evidence="2" type="ORF">EPI10_024808</name>
</gene>
<dbReference type="PANTHER" id="PTHR15503:SF45">
    <property type="entry name" value="RNA-DIRECTED DNA POLYMERASE HOMOLOG"/>
    <property type="match status" value="1"/>
</dbReference>
<dbReference type="InterPro" id="IPR032567">
    <property type="entry name" value="RTL1-rel"/>
</dbReference>
<dbReference type="Proteomes" id="UP000325315">
    <property type="component" value="Unassembled WGS sequence"/>
</dbReference>
<proteinExistence type="predicted"/>
<sequence>MSDLMGQLEWGPVRVGSLRYLGKCWSRIGACLRCGSLECRIRECPLRADQVQAPTLGLAQPQRVVQQPPRGRGQARGSNDIGRGQRAPSRSDGQTEARQPALGLSIESTFSEFTVISLLGQFVQVSKLYKDFPLEVQGEIFLANLMELSFGEFDLILRIDWLVEHRVSLDCASKRVVLKTKDDVEMLMIGEHRDYLSHVISALVAEKLVWKGCEACLAYGLFCYEYQNVKDFSDVFPEELPSLPLNREVEFGIEILSGTAPVSIAPYRMAPKELTQLNA</sequence>
<name>A0A5B6VYN5_9ROSI</name>
<reference evidence="3" key="1">
    <citation type="journal article" date="2019" name="Plant Biotechnol. J.">
        <title>Genome sequencing of the Australian wild diploid species Gossypium australe highlights disease resistance and delayed gland morphogenesis.</title>
        <authorList>
            <person name="Cai Y."/>
            <person name="Cai X."/>
            <person name="Wang Q."/>
            <person name="Wang P."/>
            <person name="Zhang Y."/>
            <person name="Cai C."/>
            <person name="Xu Y."/>
            <person name="Wang K."/>
            <person name="Zhou Z."/>
            <person name="Wang C."/>
            <person name="Geng S."/>
            <person name="Li B."/>
            <person name="Dong Q."/>
            <person name="Hou Y."/>
            <person name="Wang H."/>
            <person name="Ai P."/>
            <person name="Liu Z."/>
            <person name="Yi F."/>
            <person name="Sun M."/>
            <person name="An G."/>
            <person name="Cheng J."/>
            <person name="Zhang Y."/>
            <person name="Shi Q."/>
            <person name="Xie Y."/>
            <person name="Shi X."/>
            <person name="Chang Y."/>
            <person name="Huang F."/>
            <person name="Chen Y."/>
            <person name="Hong S."/>
            <person name="Mi L."/>
            <person name="Sun Q."/>
            <person name="Zhang L."/>
            <person name="Zhou B."/>
            <person name="Peng R."/>
            <person name="Zhang X."/>
            <person name="Liu F."/>
        </authorList>
    </citation>
    <scope>NUCLEOTIDE SEQUENCE [LARGE SCALE GENOMIC DNA]</scope>
    <source>
        <strain evidence="3">cv. PA1801</strain>
    </source>
</reference>
<comment type="caution">
    <text evidence="2">The sequence shown here is derived from an EMBL/GenBank/DDBJ whole genome shotgun (WGS) entry which is preliminary data.</text>
</comment>
<dbReference type="InterPro" id="IPR021109">
    <property type="entry name" value="Peptidase_aspartic_dom_sf"/>
</dbReference>
<dbReference type="Pfam" id="PF08284">
    <property type="entry name" value="RVP_2"/>
    <property type="match status" value="1"/>
</dbReference>
<evidence type="ECO:0008006" key="4">
    <source>
        <dbReference type="Google" id="ProtNLM"/>
    </source>
</evidence>
<protein>
    <recommendedName>
        <fullName evidence="4">RVP_2 domain-containing protein</fullName>
    </recommendedName>
</protein>
<dbReference type="OrthoDB" id="437338at2759"/>
<evidence type="ECO:0000313" key="2">
    <source>
        <dbReference type="EMBL" id="KAA3474531.1"/>
    </source>
</evidence>
<dbReference type="EMBL" id="SMMG02000005">
    <property type="protein sequence ID" value="KAA3474531.1"/>
    <property type="molecule type" value="Genomic_DNA"/>
</dbReference>
<dbReference type="PANTHER" id="PTHR15503">
    <property type="entry name" value="LDOC1 RELATED"/>
    <property type="match status" value="1"/>
</dbReference>
<organism evidence="2 3">
    <name type="scientific">Gossypium australe</name>
    <dbReference type="NCBI Taxonomy" id="47621"/>
    <lineage>
        <taxon>Eukaryota</taxon>
        <taxon>Viridiplantae</taxon>
        <taxon>Streptophyta</taxon>
        <taxon>Embryophyta</taxon>
        <taxon>Tracheophyta</taxon>
        <taxon>Spermatophyta</taxon>
        <taxon>Magnoliopsida</taxon>
        <taxon>eudicotyledons</taxon>
        <taxon>Gunneridae</taxon>
        <taxon>Pentapetalae</taxon>
        <taxon>rosids</taxon>
        <taxon>malvids</taxon>
        <taxon>Malvales</taxon>
        <taxon>Malvaceae</taxon>
        <taxon>Malvoideae</taxon>
        <taxon>Gossypium</taxon>
    </lineage>
</organism>
<evidence type="ECO:0000313" key="3">
    <source>
        <dbReference type="Proteomes" id="UP000325315"/>
    </source>
</evidence>
<keyword evidence="3" id="KW-1185">Reference proteome</keyword>